<proteinExistence type="predicted"/>
<keyword evidence="3" id="KW-1185">Reference proteome</keyword>
<dbReference type="SUPFAM" id="SSF48208">
    <property type="entry name" value="Six-hairpin glycosidases"/>
    <property type="match status" value="1"/>
</dbReference>
<dbReference type="InterPro" id="IPR036249">
    <property type="entry name" value="Thioredoxin-like_sf"/>
</dbReference>
<comment type="caution">
    <text evidence="2">The sequence shown here is derived from an EMBL/GenBank/DDBJ whole genome shotgun (WGS) entry which is preliminary data.</text>
</comment>
<reference evidence="2" key="1">
    <citation type="submission" date="2021-05" db="EMBL/GenBank/DDBJ databases">
        <title>A free-living protist that lacks canonical eukaryotic 1 DNA replication and segregation systems.</title>
        <authorList>
            <person name="Salas-Leiva D.E."/>
            <person name="Tromer E.C."/>
            <person name="Curtis B.A."/>
            <person name="Jerlstrom-Hultqvist J."/>
            <person name="Kolisko M."/>
            <person name="Yi Z."/>
            <person name="Salas-Leiva J.S."/>
            <person name="Gallot-Lavallee L."/>
            <person name="Kops G.J.P.L."/>
            <person name="Archibald J.M."/>
            <person name="Simpson A.G.B."/>
            <person name="Roger A.J."/>
        </authorList>
    </citation>
    <scope>NUCLEOTIDE SEQUENCE</scope>
    <source>
        <strain evidence="2">BICM</strain>
    </source>
</reference>
<dbReference type="CDD" id="cd02955">
    <property type="entry name" value="SSP411"/>
    <property type="match status" value="1"/>
</dbReference>
<evidence type="ECO:0000259" key="1">
    <source>
        <dbReference type="Pfam" id="PF03190"/>
    </source>
</evidence>
<protein>
    <submittedName>
        <fullName evidence="2">Spermatogenesis-associated protein 20</fullName>
    </submittedName>
</protein>
<dbReference type="AlphaFoldDB" id="A0A8J6B6G5"/>
<dbReference type="SUPFAM" id="SSF52833">
    <property type="entry name" value="Thioredoxin-like"/>
    <property type="match status" value="1"/>
</dbReference>
<sequence>MYVYKHFMAIHVPLLHDNQQPKRMLPKTNLLKSSLSKYLQEHAANPVHWREWSDAAIDEAKALNRPIFLSVGYSSCHWCHVMAKESFENDHVAKVLNDNVVAVKVDREELPSIDEVYQMSLHAQGKQGGWPLSVFLDPKTLRPFYGATYLPPFPNSFTGAPGLVSLVEAISKLYRESPDEIEDACESIAGRMEILSAPTASPDLISTENIASISEDMMSSADPVWGGFGRGMKFPQTPMLLHLIHSEAGHDHAVATALHMISGGIYDHIGGGIYRYATRADWNVPHFEKMADDQGRLLQVLARMPEPDRDACMHAAGGTIDFLHDVMAVPYHGATLFAASLDADSEGKEGQYYTWAPIETHDVLAGWSEADATDFCKELDLMPPNWGEVSVPRRNAADHPDRMPSKRMSDLLASGIALLKERRSQRSPPERDDKVILAWNAQIATGMLQAGMRYSEPGWVTKGLALVDGLLASFCSDDDMPHMIVDGQPSGHAFLDDLALLSEACLVAYGATADERYLKQCTNLVHRLFADHARDNGLTQAPAAHTVLLPTVPVHDAAQPAANGIVLLVLARLFSITAEPEWQKLYAKLHTAIAGARDAAAKPTILRAVRVMAGMPVVHCPVPSRVTEIAMAAGADVISAPELSVCGTQGCQTATEETIEGVLGAYSW</sequence>
<dbReference type="Gene3D" id="3.40.30.10">
    <property type="entry name" value="Glutaredoxin"/>
    <property type="match status" value="1"/>
</dbReference>
<dbReference type="PANTHER" id="PTHR42899:SF1">
    <property type="entry name" value="SPERMATOGENESIS-ASSOCIATED PROTEIN 20"/>
    <property type="match status" value="1"/>
</dbReference>
<evidence type="ECO:0000313" key="3">
    <source>
        <dbReference type="Proteomes" id="UP000717585"/>
    </source>
</evidence>
<accession>A0A8J6B6G5</accession>
<dbReference type="Pfam" id="PF03190">
    <property type="entry name" value="Thioredox_DsbH"/>
    <property type="match status" value="1"/>
</dbReference>
<feature type="domain" description="Spermatogenesis-associated protein 20-like TRX" evidence="1">
    <location>
        <begin position="29"/>
        <end position="191"/>
    </location>
</feature>
<dbReference type="Proteomes" id="UP000717585">
    <property type="component" value="Unassembled WGS sequence"/>
</dbReference>
<dbReference type="InterPro" id="IPR004879">
    <property type="entry name" value="Ssp411-like_TRX"/>
</dbReference>
<dbReference type="PIRSF" id="PIRSF006402">
    <property type="entry name" value="UCP006402_thioredoxin"/>
    <property type="match status" value="1"/>
</dbReference>
<dbReference type="GO" id="GO:0005975">
    <property type="term" value="P:carbohydrate metabolic process"/>
    <property type="evidence" value="ECO:0007669"/>
    <property type="project" value="InterPro"/>
</dbReference>
<organism evidence="2 3">
    <name type="scientific">Carpediemonas membranifera</name>
    <dbReference type="NCBI Taxonomy" id="201153"/>
    <lineage>
        <taxon>Eukaryota</taxon>
        <taxon>Metamonada</taxon>
        <taxon>Carpediemonas-like organisms</taxon>
        <taxon>Carpediemonas</taxon>
    </lineage>
</organism>
<name>A0A8J6B6G5_9EUKA</name>
<dbReference type="OrthoDB" id="1923667at2759"/>
<gene>
    <name evidence="2" type="ORF">J8273_7261</name>
</gene>
<dbReference type="EMBL" id="JAHDYR010000062">
    <property type="protein sequence ID" value="KAG9390987.1"/>
    <property type="molecule type" value="Genomic_DNA"/>
</dbReference>
<evidence type="ECO:0000313" key="2">
    <source>
        <dbReference type="EMBL" id="KAG9390987.1"/>
    </source>
</evidence>
<dbReference type="PANTHER" id="PTHR42899">
    <property type="entry name" value="SPERMATOGENESIS-ASSOCIATED PROTEIN 20"/>
    <property type="match status" value="1"/>
</dbReference>
<dbReference type="InterPro" id="IPR024705">
    <property type="entry name" value="Ssp411"/>
</dbReference>
<dbReference type="InterPro" id="IPR008928">
    <property type="entry name" value="6-hairpin_glycosidase_sf"/>
</dbReference>